<evidence type="ECO:0000256" key="4">
    <source>
        <dbReference type="ARBA" id="ARBA00022691"/>
    </source>
</evidence>
<dbReference type="GO" id="GO:0032259">
    <property type="term" value="P:methylation"/>
    <property type="evidence" value="ECO:0007669"/>
    <property type="project" value="UniProtKB-KW"/>
</dbReference>
<proteinExistence type="inferred from homology"/>
<keyword evidence="8" id="KW-1185">Reference proteome</keyword>
<dbReference type="GO" id="GO:0008168">
    <property type="term" value="F:methyltransferase activity"/>
    <property type="evidence" value="ECO:0007669"/>
    <property type="project" value="UniProtKB-KW"/>
</dbReference>
<organism evidence="7 8">
    <name type="scientific">Teichococcus vastitatis</name>
    <dbReference type="NCBI Taxonomy" id="2307076"/>
    <lineage>
        <taxon>Bacteria</taxon>
        <taxon>Pseudomonadati</taxon>
        <taxon>Pseudomonadota</taxon>
        <taxon>Alphaproteobacteria</taxon>
        <taxon>Acetobacterales</taxon>
        <taxon>Roseomonadaceae</taxon>
        <taxon>Roseomonas</taxon>
    </lineage>
</organism>
<evidence type="ECO:0000256" key="5">
    <source>
        <dbReference type="ARBA" id="ARBA00023014"/>
    </source>
</evidence>
<keyword evidence="1" id="KW-0004">4Fe-4S</keyword>
<keyword evidence="2 6" id="KW-0489">Methyltransferase</keyword>
<protein>
    <submittedName>
        <fullName evidence="7">Class I SAM-dependent RNA methyltransferase</fullName>
    </submittedName>
</protein>
<evidence type="ECO:0000313" key="7">
    <source>
        <dbReference type="EMBL" id="MCI0752566.1"/>
    </source>
</evidence>
<dbReference type="EMBL" id="JALBUU010000004">
    <property type="protein sequence ID" value="MCI0752566.1"/>
    <property type="molecule type" value="Genomic_DNA"/>
</dbReference>
<gene>
    <name evidence="7" type="ORF">MON41_02145</name>
</gene>
<keyword evidence="5" id="KW-0411">Iron-sulfur</keyword>
<dbReference type="PANTHER" id="PTHR11061">
    <property type="entry name" value="RNA M5U METHYLTRANSFERASE"/>
    <property type="match status" value="1"/>
</dbReference>
<dbReference type="SUPFAM" id="SSF50249">
    <property type="entry name" value="Nucleic acid-binding proteins"/>
    <property type="match status" value="1"/>
</dbReference>
<keyword evidence="3 6" id="KW-0808">Transferase</keyword>
<evidence type="ECO:0000256" key="2">
    <source>
        <dbReference type="ARBA" id="ARBA00022603"/>
    </source>
</evidence>
<sequence length="427" mass="44562">MTTLELEITALGAGGDGLAATPDGARLFVPGALPGEQVRVSPGPKRGDGMAVVLEGVLSPSRDRVEPPCPHFPRCGGCTIQHLALAPYAAWKRARLAEALSRAGFPDAPVADTVVTPPQTRRRADLALRRQADGRVLLGFHERSAGAVEDLSTCLVLNPALVALFEPLRALLRGLRAFRREGSAVLNLLDTGPDLLLRLDGEPNAADRSAIAAFAAAHRIPRIAGGTLKGGTTETLAQLGAVSMALGGVPVAPPPGAFLQATPQGEAAIIAAVLDGLPRKLAGKARIAELHAGLGTLSFPLAERARVAAFEGAADAVAALDVAARRVGAAISATRRDLARQPLAPKELDGFAALVLDPPFAGALDQMPALARSQLQRIVYVSCNPAALTRDGKLLQQAGWRVAQATPIDQFLWSTQLEAVVSFERPR</sequence>
<dbReference type="RefSeq" id="WP_120006451.1">
    <property type="nucleotide sequence ID" value="NZ_JALBUU010000004.1"/>
</dbReference>
<dbReference type="PANTHER" id="PTHR11061:SF49">
    <property type="entry name" value="23S RRNA (URACIL(1939)-C(5))-METHYLTRANSFERASE RLMD"/>
    <property type="match status" value="1"/>
</dbReference>
<comment type="caution">
    <text evidence="7">The sequence shown here is derived from an EMBL/GenBank/DDBJ whole genome shotgun (WGS) entry which is preliminary data.</text>
</comment>
<name>A0ABS9VZU4_9PROT</name>
<evidence type="ECO:0000256" key="6">
    <source>
        <dbReference type="PROSITE-ProRule" id="PRU01024"/>
    </source>
</evidence>
<dbReference type="PROSITE" id="PS51687">
    <property type="entry name" value="SAM_MT_RNA_M5U"/>
    <property type="match status" value="1"/>
</dbReference>
<dbReference type="Proteomes" id="UP001201985">
    <property type="component" value="Unassembled WGS sequence"/>
</dbReference>
<accession>A0ABS9VZU4</accession>
<dbReference type="InterPro" id="IPR010280">
    <property type="entry name" value="U5_MeTrfase_fam"/>
</dbReference>
<evidence type="ECO:0000256" key="3">
    <source>
        <dbReference type="ARBA" id="ARBA00022679"/>
    </source>
</evidence>
<dbReference type="Gene3D" id="3.40.50.150">
    <property type="entry name" value="Vaccinia Virus protein VP39"/>
    <property type="match status" value="1"/>
</dbReference>
<feature type="binding site" evidence="6">
    <location>
        <position position="260"/>
    </location>
    <ligand>
        <name>S-adenosyl-L-methionine</name>
        <dbReference type="ChEBI" id="CHEBI:59789"/>
    </ligand>
</feature>
<dbReference type="InterPro" id="IPR029063">
    <property type="entry name" value="SAM-dependent_MTases_sf"/>
</dbReference>
<keyword evidence="4 6" id="KW-0949">S-adenosyl-L-methionine</keyword>
<evidence type="ECO:0000256" key="1">
    <source>
        <dbReference type="ARBA" id="ARBA00022485"/>
    </source>
</evidence>
<feature type="binding site" evidence="6">
    <location>
        <position position="357"/>
    </location>
    <ligand>
        <name>S-adenosyl-L-methionine</name>
        <dbReference type="ChEBI" id="CHEBI:59789"/>
    </ligand>
</feature>
<reference evidence="7 8" key="1">
    <citation type="submission" date="2022-03" db="EMBL/GenBank/DDBJ databases">
        <title>Complete genome analysis of Roseomonas KG 17.1 : a prolific producer of plant growth promoters.</title>
        <authorList>
            <person name="Saadouli I."/>
            <person name="Najjari A."/>
            <person name="Mosbah A."/>
            <person name="Ouzari H.I."/>
        </authorList>
    </citation>
    <scope>NUCLEOTIDE SEQUENCE [LARGE SCALE GENOMIC DNA]</scope>
    <source>
        <strain evidence="7 8">KG17-1</strain>
    </source>
</reference>
<evidence type="ECO:0000313" key="8">
    <source>
        <dbReference type="Proteomes" id="UP001201985"/>
    </source>
</evidence>
<keyword evidence="1" id="KW-0408">Iron</keyword>
<dbReference type="Pfam" id="PF05958">
    <property type="entry name" value="tRNA_U5-meth_tr"/>
    <property type="match status" value="1"/>
</dbReference>
<dbReference type="Gene3D" id="2.40.50.1070">
    <property type="match status" value="1"/>
</dbReference>
<dbReference type="InterPro" id="IPR012340">
    <property type="entry name" value="NA-bd_OB-fold"/>
</dbReference>
<dbReference type="SUPFAM" id="SSF53335">
    <property type="entry name" value="S-adenosyl-L-methionine-dependent methyltransferases"/>
    <property type="match status" value="1"/>
</dbReference>
<dbReference type="Gene3D" id="2.40.50.140">
    <property type="entry name" value="Nucleic acid-binding proteins"/>
    <property type="match status" value="1"/>
</dbReference>
<feature type="binding site" evidence="6">
    <location>
        <position position="311"/>
    </location>
    <ligand>
        <name>S-adenosyl-L-methionine</name>
        <dbReference type="ChEBI" id="CHEBI:59789"/>
    </ligand>
</feature>
<comment type="caution">
    <text evidence="6">Lacks conserved residue(s) required for the propagation of feature annotation.</text>
</comment>
<keyword evidence="1" id="KW-0479">Metal-binding</keyword>
<feature type="active site" description="Nucleophile" evidence="6">
    <location>
        <position position="383"/>
    </location>
</feature>
<comment type="similarity">
    <text evidence="6">Belongs to the class I-like SAM-binding methyltransferase superfamily. RNA M5U methyltransferase family.</text>
</comment>